<protein>
    <submittedName>
        <fullName evidence="1">Uncharacterized protein</fullName>
    </submittedName>
</protein>
<evidence type="ECO:0000313" key="1">
    <source>
        <dbReference type="EnsemblMetazoa" id="AMIN014773-PA"/>
    </source>
</evidence>
<proteinExistence type="predicted"/>
<dbReference type="EnsemblMetazoa" id="AMIN014773-RA">
    <property type="protein sequence ID" value="AMIN014773-PA"/>
    <property type="gene ID" value="AMIN014773"/>
</dbReference>
<name>A0A182WQ41_9DIPT</name>
<dbReference type="Proteomes" id="UP000075920">
    <property type="component" value="Unassembled WGS sequence"/>
</dbReference>
<evidence type="ECO:0000313" key="2">
    <source>
        <dbReference type="Proteomes" id="UP000075920"/>
    </source>
</evidence>
<accession>A0A182WQ41</accession>
<dbReference type="VEuPathDB" id="VectorBase:AMIN014773"/>
<sequence length="56" mass="6348">MCLFSLLATRRGSLRESEIFRVKFSNRRTGVQVPFFACATKDVRSVPVCGCRCTFV</sequence>
<organism evidence="1 2">
    <name type="scientific">Anopheles minimus</name>
    <dbReference type="NCBI Taxonomy" id="112268"/>
    <lineage>
        <taxon>Eukaryota</taxon>
        <taxon>Metazoa</taxon>
        <taxon>Ecdysozoa</taxon>
        <taxon>Arthropoda</taxon>
        <taxon>Hexapoda</taxon>
        <taxon>Insecta</taxon>
        <taxon>Pterygota</taxon>
        <taxon>Neoptera</taxon>
        <taxon>Endopterygota</taxon>
        <taxon>Diptera</taxon>
        <taxon>Nematocera</taxon>
        <taxon>Culicoidea</taxon>
        <taxon>Culicidae</taxon>
        <taxon>Anophelinae</taxon>
        <taxon>Anopheles</taxon>
    </lineage>
</organism>
<reference evidence="1" key="2">
    <citation type="submission" date="2020-05" db="UniProtKB">
        <authorList>
            <consortium name="EnsemblMetazoa"/>
        </authorList>
    </citation>
    <scope>IDENTIFICATION</scope>
    <source>
        <strain evidence="1">MINIMUS1</strain>
    </source>
</reference>
<dbReference type="AlphaFoldDB" id="A0A182WQ41"/>
<reference evidence="2" key="1">
    <citation type="submission" date="2013-03" db="EMBL/GenBank/DDBJ databases">
        <title>The Genome Sequence of Anopheles minimus MINIMUS1.</title>
        <authorList>
            <consortium name="The Broad Institute Genomics Platform"/>
            <person name="Neafsey D.E."/>
            <person name="Walton C."/>
            <person name="Walker B."/>
            <person name="Young S.K."/>
            <person name="Zeng Q."/>
            <person name="Gargeya S."/>
            <person name="Fitzgerald M."/>
            <person name="Haas B."/>
            <person name="Abouelleil A."/>
            <person name="Allen A.W."/>
            <person name="Alvarado L."/>
            <person name="Arachchi H.M."/>
            <person name="Berlin A.M."/>
            <person name="Chapman S.B."/>
            <person name="Gainer-Dewar J."/>
            <person name="Goldberg J."/>
            <person name="Griggs A."/>
            <person name="Gujja S."/>
            <person name="Hansen M."/>
            <person name="Howarth C."/>
            <person name="Imamovic A."/>
            <person name="Ireland A."/>
            <person name="Larimer J."/>
            <person name="McCowan C."/>
            <person name="Murphy C."/>
            <person name="Pearson M."/>
            <person name="Poon T.W."/>
            <person name="Priest M."/>
            <person name="Roberts A."/>
            <person name="Saif S."/>
            <person name="Shea T."/>
            <person name="Sisk P."/>
            <person name="Sykes S."/>
            <person name="Wortman J."/>
            <person name="Nusbaum C."/>
            <person name="Birren B."/>
        </authorList>
    </citation>
    <scope>NUCLEOTIDE SEQUENCE [LARGE SCALE GENOMIC DNA]</scope>
    <source>
        <strain evidence="2">MINIMUS1</strain>
    </source>
</reference>
<keyword evidence="2" id="KW-1185">Reference proteome</keyword>